<accession>A0AAV3PXD5</accession>
<reference evidence="2 3" key="1">
    <citation type="submission" date="2024-01" db="EMBL/GenBank/DDBJ databases">
        <title>The complete chloroplast genome sequence of Lithospermum erythrorhizon: insights into the phylogenetic relationship among Boraginaceae species and the maternal lineages of purple gromwells.</title>
        <authorList>
            <person name="Okada T."/>
            <person name="Watanabe K."/>
        </authorList>
    </citation>
    <scope>NUCLEOTIDE SEQUENCE [LARGE SCALE GENOMIC DNA]</scope>
</reference>
<keyword evidence="3" id="KW-1185">Reference proteome</keyword>
<evidence type="ECO:0000313" key="3">
    <source>
        <dbReference type="Proteomes" id="UP001454036"/>
    </source>
</evidence>
<organism evidence="2 3">
    <name type="scientific">Lithospermum erythrorhizon</name>
    <name type="common">Purple gromwell</name>
    <name type="synonym">Lithospermum officinale var. erythrorhizon</name>
    <dbReference type="NCBI Taxonomy" id="34254"/>
    <lineage>
        <taxon>Eukaryota</taxon>
        <taxon>Viridiplantae</taxon>
        <taxon>Streptophyta</taxon>
        <taxon>Embryophyta</taxon>
        <taxon>Tracheophyta</taxon>
        <taxon>Spermatophyta</taxon>
        <taxon>Magnoliopsida</taxon>
        <taxon>eudicotyledons</taxon>
        <taxon>Gunneridae</taxon>
        <taxon>Pentapetalae</taxon>
        <taxon>asterids</taxon>
        <taxon>lamiids</taxon>
        <taxon>Boraginales</taxon>
        <taxon>Boraginaceae</taxon>
        <taxon>Boraginoideae</taxon>
        <taxon>Lithospermeae</taxon>
        <taxon>Lithospermum</taxon>
    </lineage>
</organism>
<comment type="caution">
    <text evidence="2">The sequence shown here is derived from an EMBL/GenBank/DDBJ whole genome shotgun (WGS) entry which is preliminary data.</text>
</comment>
<name>A0AAV3PXD5_LITER</name>
<dbReference type="EMBL" id="BAABME010002709">
    <property type="protein sequence ID" value="GAA0155771.1"/>
    <property type="molecule type" value="Genomic_DNA"/>
</dbReference>
<dbReference type="Proteomes" id="UP001454036">
    <property type="component" value="Unassembled WGS sequence"/>
</dbReference>
<proteinExistence type="predicted"/>
<dbReference type="AlphaFoldDB" id="A0AAV3PXD5"/>
<sequence length="81" mass="9120">MVDDQSPNKPLTTTTSSNNGKLHPALAISNSHPYVSVTFEMENVLYSTWAEFFQIHCLSIKVINHILPDTKPDPSDNYNED</sequence>
<gene>
    <name evidence="2" type="ORF">LIER_13425</name>
</gene>
<feature type="region of interest" description="Disordered" evidence="1">
    <location>
        <begin position="1"/>
        <end position="24"/>
    </location>
</feature>
<evidence type="ECO:0000313" key="2">
    <source>
        <dbReference type="EMBL" id="GAA0155771.1"/>
    </source>
</evidence>
<protein>
    <submittedName>
        <fullName evidence="2">Uncharacterized protein</fullName>
    </submittedName>
</protein>
<feature type="compositionally biased region" description="Polar residues" evidence="1">
    <location>
        <begin position="1"/>
        <end position="20"/>
    </location>
</feature>
<evidence type="ECO:0000256" key="1">
    <source>
        <dbReference type="SAM" id="MobiDB-lite"/>
    </source>
</evidence>